<evidence type="ECO:0000259" key="7">
    <source>
        <dbReference type="Pfam" id="PF14821"/>
    </source>
</evidence>
<feature type="domain" description="Tryptophan synthase beta chain-like PALP" evidence="6">
    <location>
        <begin position="104"/>
        <end position="337"/>
    </location>
</feature>
<evidence type="ECO:0000256" key="2">
    <source>
        <dbReference type="ARBA" id="ARBA00005517"/>
    </source>
</evidence>
<sequence>MFYESTRGDGKLITSAEAIQQGISPDGGLFVPEEKPIIKLDVINLLVEKSYSERCAEILKHYLSDFTNDEIIQCVNSAYNIHSFDHPDIAPLANLDRGLSVLELWHGPTCAFKDMALQILPRLLVKSMEKTGEAGNILILVATSGDTGKAALEGFKDVPHTAIVVFYPEQGVSEVQKLQMITQEGDNVGVFAVRGNFDDAQSGVKEIFGDIATADIISRYNFKFSSANSINWGRLVPQVAYYFSAYAELIKQGRIQLGEKINFVVPTGNFGNILAGYYAREMGLPVNKLICASNANDVLDEFIKTGVYNRMREFKKTLSPSMDILISSNLERLLFELTGHDAEPVRKWMSKLKQSGSYEVEGAIRERIRGIFWSNFATDKETMQTIRNAYQRYNYVIDTHTAVGLNVYAKYLAATADPSYTVIVSTASPFKFNASVARALLGEEKTFGRSEFDLLGMLSEFSQMPVPTGLRELDQRPVLHRQVVEKNNMKQAVLSFIKNK</sequence>
<evidence type="ECO:0000256" key="3">
    <source>
        <dbReference type="ARBA" id="ARBA00022898"/>
    </source>
</evidence>
<dbReference type="InterPro" id="IPR004450">
    <property type="entry name" value="Thr_synthase-like"/>
</dbReference>
<dbReference type="Proteomes" id="UP000199337">
    <property type="component" value="Unassembled WGS sequence"/>
</dbReference>
<dbReference type="Gene3D" id="3.90.1380.10">
    <property type="entry name" value="Threonine synthase, N-terminal domain"/>
    <property type="match status" value="1"/>
</dbReference>
<dbReference type="NCBIfam" id="TIGR00260">
    <property type="entry name" value="thrC"/>
    <property type="match status" value="1"/>
</dbReference>
<dbReference type="RefSeq" id="WP_092468179.1">
    <property type="nucleotide sequence ID" value="NZ_FOOX01000001.1"/>
</dbReference>
<dbReference type="Pfam" id="PF24857">
    <property type="entry name" value="THR4_C"/>
    <property type="match status" value="1"/>
</dbReference>
<proteinExistence type="inferred from homology"/>
<evidence type="ECO:0000313" key="8">
    <source>
        <dbReference type="EMBL" id="SFF99664.1"/>
    </source>
</evidence>
<dbReference type="InterPro" id="IPR001926">
    <property type="entry name" value="TrpB-like_PALP"/>
</dbReference>
<dbReference type="GO" id="GO:0004795">
    <property type="term" value="F:threonine synthase activity"/>
    <property type="evidence" value="ECO:0007669"/>
    <property type="project" value="UniProtKB-UniRule"/>
</dbReference>
<dbReference type="STRING" id="341036.SAMN05660649_00401"/>
<dbReference type="InterPro" id="IPR037158">
    <property type="entry name" value="Thr_synth_N_sf"/>
</dbReference>
<dbReference type="EC" id="4.2.3.1" evidence="4"/>
<evidence type="ECO:0000256" key="1">
    <source>
        <dbReference type="ARBA" id="ARBA00001933"/>
    </source>
</evidence>
<dbReference type="SUPFAM" id="SSF53686">
    <property type="entry name" value="Tryptophan synthase beta subunit-like PLP-dependent enzymes"/>
    <property type="match status" value="1"/>
</dbReference>
<dbReference type="InterPro" id="IPR036052">
    <property type="entry name" value="TrpB-like_PALP_sf"/>
</dbReference>
<dbReference type="PANTHER" id="PTHR43515:SF1">
    <property type="entry name" value="THREONINE SYNTHASE-LIKE 1"/>
    <property type="match status" value="1"/>
</dbReference>
<feature type="modified residue" description="N6-(pyridoxal phosphate)lysine" evidence="5">
    <location>
        <position position="113"/>
    </location>
</feature>
<comment type="similarity">
    <text evidence="2">Belongs to the threonine synthase family.</text>
</comment>
<evidence type="ECO:0000259" key="6">
    <source>
        <dbReference type="Pfam" id="PF00291"/>
    </source>
</evidence>
<organism evidence="8 9">
    <name type="scientific">Desulfotruncus arcticus DSM 17038</name>
    <dbReference type="NCBI Taxonomy" id="1121424"/>
    <lineage>
        <taxon>Bacteria</taxon>
        <taxon>Bacillati</taxon>
        <taxon>Bacillota</taxon>
        <taxon>Clostridia</taxon>
        <taxon>Eubacteriales</taxon>
        <taxon>Desulfallaceae</taxon>
        <taxon>Desulfotruncus</taxon>
    </lineage>
</organism>
<dbReference type="EMBL" id="FOOX01000001">
    <property type="protein sequence ID" value="SFF99664.1"/>
    <property type="molecule type" value="Genomic_DNA"/>
</dbReference>
<keyword evidence="9" id="KW-1185">Reference proteome</keyword>
<protein>
    <recommendedName>
        <fullName evidence="4">Threonine synthase</fullName>
        <ecNumber evidence="4">4.2.3.1</ecNumber>
    </recommendedName>
</protein>
<dbReference type="GO" id="GO:0005737">
    <property type="term" value="C:cytoplasm"/>
    <property type="evidence" value="ECO:0007669"/>
    <property type="project" value="TreeGrafter"/>
</dbReference>
<evidence type="ECO:0000256" key="4">
    <source>
        <dbReference type="NCBIfam" id="TIGR00260"/>
    </source>
</evidence>
<accession>A0A1I2N720</accession>
<dbReference type="PANTHER" id="PTHR43515">
    <property type="entry name" value="THREONINE SYNTHASE-LIKE 1"/>
    <property type="match status" value="1"/>
</dbReference>
<evidence type="ECO:0000313" key="9">
    <source>
        <dbReference type="Proteomes" id="UP000199337"/>
    </source>
</evidence>
<feature type="domain" description="Threonine synthase N-terminal" evidence="7">
    <location>
        <begin position="3"/>
        <end position="79"/>
    </location>
</feature>
<dbReference type="Pfam" id="PF00291">
    <property type="entry name" value="PALP"/>
    <property type="match status" value="1"/>
</dbReference>
<evidence type="ECO:0000256" key="5">
    <source>
        <dbReference type="PIRSR" id="PIRSR604450-51"/>
    </source>
</evidence>
<dbReference type="InterPro" id="IPR029144">
    <property type="entry name" value="Thr_synth_N"/>
</dbReference>
<dbReference type="Gene3D" id="3.40.50.1100">
    <property type="match status" value="2"/>
</dbReference>
<dbReference type="Pfam" id="PF14821">
    <property type="entry name" value="Thr_synth_N"/>
    <property type="match status" value="1"/>
</dbReference>
<gene>
    <name evidence="8" type="ORF">SAMN05660649_00401</name>
</gene>
<dbReference type="CDD" id="cd01560">
    <property type="entry name" value="Thr-synth_2"/>
    <property type="match status" value="1"/>
</dbReference>
<dbReference type="OrthoDB" id="9763107at2"/>
<dbReference type="GO" id="GO:0009088">
    <property type="term" value="P:threonine biosynthetic process"/>
    <property type="evidence" value="ECO:0007669"/>
    <property type="project" value="UniProtKB-UniRule"/>
</dbReference>
<name>A0A1I2N720_9FIRM</name>
<dbReference type="AlphaFoldDB" id="A0A1I2N720"/>
<keyword evidence="3 5" id="KW-0663">Pyridoxal phosphate</keyword>
<reference evidence="9" key="1">
    <citation type="submission" date="2016-10" db="EMBL/GenBank/DDBJ databases">
        <authorList>
            <person name="Varghese N."/>
            <person name="Submissions S."/>
        </authorList>
    </citation>
    <scope>NUCLEOTIDE SEQUENCE [LARGE SCALE GENOMIC DNA]</scope>
    <source>
        <strain evidence="9">DSM 17038</strain>
    </source>
</reference>
<comment type="cofactor">
    <cofactor evidence="1 5">
        <name>pyridoxal 5'-phosphate</name>
        <dbReference type="ChEBI" id="CHEBI:597326"/>
    </cofactor>
</comment>